<reference evidence="1 2" key="1">
    <citation type="journal article" date="2023" name="Sci. Data">
        <title>Genome assembly of the Korean intertidal mud-creeper Batillaria attramentaria.</title>
        <authorList>
            <person name="Patra A.K."/>
            <person name="Ho P.T."/>
            <person name="Jun S."/>
            <person name="Lee S.J."/>
            <person name="Kim Y."/>
            <person name="Won Y.J."/>
        </authorList>
    </citation>
    <scope>NUCLEOTIDE SEQUENCE [LARGE SCALE GENOMIC DNA]</scope>
    <source>
        <strain evidence="1">Wonlab-2016</strain>
    </source>
</reference>
<proteinExistence type="predicted"/>
<accession>A0ABD0M6L1</accession>
<organism evidence="1 2">
    <name type="scientific">Batillaria attramentaria</name>
    <dbReference type="NCBI Taxonomy" id="370345"/>
    <lineage>
        <taxon>Eukaryota</taxon>
        <taxon>Metazoa</taxon>
        <taxon>Spiralia</taxon>
        <taxon>Lophotrochozoa</taxon>
        <taxon>Mollusca</taxon>
        <taxon>Gastropoda</taxon>
        <taxon>Caenogastropoda</taxon>
        <taxon>Sorbeoconcha</taxon>
        <taxon>Cerithioidea</taxon>
        <taxon>Batillariidae</taxon>
        <taxon>Batillaria</taxon>
    </lineage>
</organism>
<name>A0ABD0M6L1_9CAEN</name>
<comment type="caution">
    <text evidence="1">The sequence shown here is derived from an EMBL/GenBank/DDBJ whole genome shotgun (WGS) entry which is preliminary data.</text>
</comment>
<keyword evidence="2" id="KW-1185">Reference proteome</keyword>
<gene>
    <name evidence="1" type="ORF">BaRGS_00001917</name>
</gene>
<evidence type="ECO:0000313" key="2">
    <source>
        <dbReference type="Proteomes" id="UP001519460"/>
    </source>
</evidence>
<dbReference type="EMBL" id="JACVVK020000005">
    <property type="protein sequence ID" value="KAK7507066.1"/>
    <property type="molecule type" value="Genomic_DNA"/>
</dbReference>
<dbReference type="AlphaFoldDB" id="A0ABD0M6L1"/>
<feature type="non-terminal residue" evidence="1">
    <location>
        <position position="1"/>
    </location>
</feature>
<dbReference type="Proteomes" id="UP001519460">
    <property type="component" value="Unassembled WGS sequence"/>
</dbReference>
<protein>
    <submittedName>
        <fullName evidence="1">Uncharacterized protein</fullName>
    </submittedName>
</protein>
<evidence type="ECO:0000313" key="1">
    <source>
        <dbReference type="EMBL" id="KAK7507066.1"/>
    </source>
</evidence>
<sequence length="56" mass="5896">KPAEVLSMRAAGSAATAAYGGTSIGKHAEQWGYKHAANLEHTTTKKRCGLRRGLQG</sequence>